<dbReference type="AlphaFoldDB" id="A0A9E6TZT8"/>
<dbReference type="Proteomes" id="UP000633418">
    <property type="component" value="Chromosome"/>
</dbReference>
<dbReference type="Gene3D" id="3.90.1150.10">
    <property type="entry name" value="Aspartate Aminotransferase, domain 1"/>
    <property type="match status" value="2"/>
</dbReference>
<keyword evidence="2 5" id="KW-0808">Transferase</keyword>
<comment type="cofactor">
    <cofactor evidence="1">
        <name>pyridoxal 5'-phosphate</name>
        <dbReference type="ChEBI" id="CHEBI:597326"/>
    </cofactor>
</comment>
<dbReference type="EMBL" id="CP077095">
    <property type="protein sequence ID" value="QXI40479.1"/>
    <property type="molecule type" value="Genomic_DNA"/>
</dbReference>
<dbReference type="Pfam" id="PF00202">
    <property type="entry name" value="Aminotran_3"/>
    <property type="match status" value="1"/>
</dbReference>
<dbReference type="InterPro" id="IPR015424">
    <property type="entry name" value="PyrdxlP-dep_Trfase"/>
</dbReference>
<gene>
    <name evidence="5" type="ORF">HU772_010575</name>
</gene>
<evidence type="ECO:0000256" key="4">
    <source>
        <dbReference type="RuleBase" id="RU003560"/>
    </source>
</evidence>
<dbReference type="InterPro" id="IPR049704">
    <property type="entry name" value="Aminotrans_3_PPA_site"/>
</dbReference>
<dbReference type="GO" id="GO:0030170">
    <property type="term" value="F:pyridoxal phosphate binding"/>
    <property type="evidence" value="ECO:0007669"/>
    <property type="project" value="InterPro"/>
</dbReference>
<proteinExistence type="inferred from homology"/>
<dbReference type="InterPro" id="IPR050103">
    <property type="entry name" value="Class-III_PLP-dep_AT"/>
</dbReference>
<comment type="similarity">
    <text evidence="4">Belongs to the class-III pyridoxal-phosphate-dependent aminotransferase family.</text>
</comment>
<evidence type="ECO:0000256" key="2">
    <source>
        <dbReference type="ARBA" id="ARBA00022576"/>
    </source>
</evidence>
<keyword evidence="3 4" id="KW-0663">Pyridoxal phosphate</keyword>
<protein>
    <submittedName>
        <fullName evidence="5">Aminotransferase class III-fold pyridoxal phosphate-dependent enzyme</fullName>
    </submittedName>
</protein>
<dbReference type="PANTHER" id="PTHR11986:SF121">
    <property type="entry name" value="BLR3010 PROTEIN"/>
    <property type="match status" value="1"/>
</dbReference>
<dbReference type="PIRSF" id="PIRSF000521">
    <property type="entry name" value="Transaminase_4ab_Lys_Orn"/>
    <property type="match status" value="1"/>
</dbReference>
<dbReference type="SUPFAM" id="SSF53383">
    <property type="entry name" value="PLP-dependent transferases"/>
    <property type="match status" value="1"/>
</dbReference>
<keyword evidence="2 5" id="KW-0032">Aminotransferase</keyword>
<dbReference type="GO" id="GO:0042802">
    <property type="term" value="F:identical protein binding"/>
    <property type="evidence" value="ECO:0007669"/>
    <property type="project" value="TreeGrafter"/>
</dbReference>
<accession>A0A9E6TZT8</accession>
<evidence type="ECO:0000256" key="3">
    <source>
        <dbReference type="ARBA" id="ARBA00022898"/>
    </source>
</evidence>
<dbReference type="InterPro" id="IPR005814">
    <property type="entry name" value="Aminotrans_3"/>
</dbReference>
<dbReference type="InterPro" id="IPR015422">
    <property type="entry name" value="PyrdxlP-dep_Trfase_small"/>
</dbReference>
<evidence type="ECO:0000256" key="1">
    <source>
        <dbReference type="ARBA" id="ARBA00001933"/>
    </source>
</evidence>
<sequence length="416" mass="44695">MTSAQVLAQYCEHVNPQWAALLEQLGEVPLFTQARGEYLYDSAGNRWLDLVGHYGAAILGHNHDGLRQRLLTLLAEDLPTGAPLGICQGGAALAPRLISRLGLQGGWKLCSLSTGTEAVEGALKAALLATGRSRVLARRRCFHGSGALTQYLSDQPALRMGFDSLKPALTIDYFDHPDEALALLAQGDIAALIIEPLQAMGGGRTLPASQADRLLAGCRTHATVSIVDEVFSGLGRCGHYSAMQALGWREQPDVLLLAKSLTGAWIPSAQLLMRDALYDGLFARPGCQKILGSTFASNNLALRLAEAVLDLLDSHLQAPATWQPLAAFGEQLQGIASRCPRVLRQVDTLGACVFIQAQDAQLCFNLWHSLFLNHICATVCAHAPDTLKLIVPLTVSQAALDDFLEVFTELATDFQG</sequence>
<name>A0A9E6TZT8_9PSED</name>
<organism evidence="5 6">
    <name type="scientific">Pseudomonas xantholysinigenes</name>
    <dbReference type="NCBI Taxonomy" id="2745490"/>
    <lineage>
        <taxon>Bacteria</taxon>
        <taxon>Pseudomonadati</taxon>
        <taxon>Pseudomonadota</taxon>
        <taxon>Gammaproteobacteria</taxon>
        <taxon>Pseudomonadales</taxon>
        <taxon>Pseudomonadaceae</taxon>
        <taxon>Pseudomonas</taxon>
    </lineage>
</organism>
<dbReference type="KEGG" id="pxn:HU772_010575"/>
<dbReference type="InterPro" id="IPR015421">
    <property type="entry name" value="PyrdxlP-dep_Trfase_major"/>
</dbReference>
<keyword evidence="6" id="KW-1185">Reference proteome</keyword>
<dbReference type="Gene3D" id="3.40.640.10">
    <property type="entry name" value="Type I PLP-dependent aspartate aminotransferase-like (Major domain)"/>
    <property type="match status" value="1"/>
</dbReference>
<dbReference type="GO" id="GO:0008483">
    <property type="term" value="F:transaminase activity"/>
    <property type="evidence" value="ECO:0007669"/>
    <property type="project" value="UniProtKB-KW"/>
</dbReference>
<evidence type="ECO:0000313" key="6">
    <source>
        <dbReference type="Proteomes" id="UP000633418"/>
    </source>
</evidence>
<evidence type="ECO:0000313" key="5">
    <source>
        <dbReference type="EMBL" id="QXI40479.1"/>
    </source>
</evidence>
<dbReference type="PANTHER" id="PTHR11986">
    <property type="entry name" value="AMINOTRANSFERASE CLASS III"/>
    <property type="match status" value="1"/>
</dbReference>
<dbReference type="PROSITE" id="PS00600">
    <property type="entry name" value="AA_TRANSFER_CLASS_3"/>
    <property type="match status" value="1"/>
</dbReference>
<reference evidence="5 6" key="2">
    <citation type="journal article" date="2021" name="Microorganisms">
        <title>The Ever-Expanding Pseudomonas Genus: Description of 43 New Species and Partition of the Pseudomonas putida Group.</title>
        <authorList>
            <person name="Girard L."/>
            <person name="Lood C."/>
            <person name="Hofte M."/>
            <person name="Vandamme P."/>
            <person name="Rokni-Zadeh H."/>
            <person name="van Noort V."/>
            <person name="Lavigne R."/>
            <person name="De Mot R."/>
        </authorList>
    </citation>
    <scope>NUCLEOTIDE SEQUENCE [LARGE SCALE GENOMIC DNA]</scope>
    <source>
        <strain evidence="5 6">RW9S1A</strain>
    </source>
</reference>
<reference evidence="5 6" key="1">
    <citation type="journal article" date="2020" name="Microorganisms">
        <title>Reliable Identification of Environmental Pseudomonas Isolates Using the rpoD Gene.</title>
        <authorList>
            <consortium name="The Broad Institute Genome Sequencing Platform"/>
            <person name="Girard L."/>
            <person name="Lood C."/>
            <person name="Rokni-Zadeh H."/>
            <person name="van Noort V."/>
            <person name="Lavigne R."/>
            <person name="De Mot R."/>
        </authorList>
    </citation>
    <scope>NUCLEOTIDE SEQUENCE [LARGE SCALE GENOMIC DNA]</scope>
    <source>
        <strain evidence="5 6">RW9S1A</strain>
    </source>
</reference>
<dbReference type="RefSeq" id="WP_186661643.1">
    <property type="nucleotide sequence ID" value="NZ_CP077095.1"/>
</dbReference>